<reference evidence="2" key="1">
    <citation type="submission" date="2021-04" db="EMBL/GenBank/DDBJ databases">
        <authorList>
            <person name="Tunstrom K."/>
        </authorList>
    </citation>
    <scope>NUCLEOTIDE SEQUENCE</scope>
</reference>
<name>A0A8S3X4J0_PARAO</name>
<dbReference type="EMBL" id="CAJQZP010000945">
    <property type="protein sequence ID" value="CAG5002033.1"/>
    <property type="molecule type" value="Genomic_DNA"/>
</dbReference>
<feature type="compositionally biased region" description="Acidic residues" evidence="1">
    <location>
        <begin position="57"/>
        <end position="73"/>
    </location>
</feature>
<sequence length="117" mass="13416">MYLNTPYLRMDEHVRPGFNVAYDPDELFSASTSLKSKSTKIKRCALDSSSTAKQNDEDNNQTDDVTDDEEDENPEKSDQDKFDDDVDHQIESNDDDDDNYDADKKEIKLSENNTIIV</sequence>
<dbReference type="AlphaFoldDB" id="A0A8S3X4J0"/>
<keyword evidence="3" id="KW-1185">Reference proteome</keyword>
<comment type="caution">
    <text evidence="2">The sequence shown here is derived from an EMBL/GenBank/DDBJ whole genome shotgun (WGS) entry which is preliminary data.</text>
</comment>
<proteinExistence type="predicted"/>
<feature type="region of interest" description="Disordered" evidence="1">
    <location>
        <begin position="35"/>
        <end position="117"/>
    </location>
</feature>
<evidence type="ECO:0000256" key="1">
    <source>
        <dbReference type="SAM" id="MobiDB-lite"/>
    </source>
</evidence>
<dbReference type="Proteomes" id="UP000691718">
    <property type="component" value="Unassembled WGS sequence"/>
</dbReference>
<evidence type="ECO:0000313" key="3">
    <source>
        <dbReference type="Proteomes" id="UP000691718"/>
    </source>
</evidence>
<gene>
    <name evidence="2" type="ORF">PAPOLLO_LOCUS14032</name>
</gene>
<organism evidence="2 3">
    <name type="scientific">Parnassius apollo</name>
    <name type="common">Apollo butterfly</name>
    <name type="synonym">Papilio apollo</name>
    <dbReference type="NCBI Taxonomy" id="110799"/>
    <lineage>
        <taxon>Eukaryota</taxon>
        <taxon>Metazoa</taxon>
        <taxon>Ecdysozoa</taxon>
        <taxon>Arthropoda</taxon>
        <taxon>Hexapoda</taxon>
        <taxon>Insecta</taxon>
        <taxon>Pterygota</taxon>
        <taxon>Neoptera</taxon>
        <taxon>Endopterygota</taxon>
        <taxon>Lepidoptera</taxon>
        <taxon>Glossata</taxon>
        <taxon>Ditrysia</taxon>
        <taxon>Papilionoidea</taxon>
        <taxon>Papilionidae</taxon>
        <taxon>Parnassiinae</taxon>
        <taxon>Parnassini</taxon>
        <taxon>Parnassius</taxon>
        <taxon>Parnassius</taxon>
    </lineage>
</organism>
<protein>
    <submittedName>
        <fullName evidence="2">(apollo) hypothetical protein</fullName>
    </submittedName>
</protein>
<feature type="compositionally biased region" description="Acidic residues" evidence="1">
    <location>
        <begin position="81"/>
        <end position="100"/>
    </location>
</feature>
<accession>A0A8S3X4J0</accession>
<evidence type="ECO:0000313" key="2">
    <source>
        <dbReference type="EMBL" id="CAG5002033.1"/>
    </source>
</evidence>